<feature type="transmembrane region" description="Helical" evidence="2">
    <location>
        <begin position="93"/>
        <end position="113"/>
    </location>
</feature>
<feature type="transmembrane region" description="Helical" evidence="2">
    <location>
        <begin position="439"/>
        <end position="456"/>
    </location>
</feature>
<feature type="transmembrane region" description="Helical" evidence="2">
    <location>
        <begin position="408"/>
        <end position="427"/>
    </location>
</feature>
<dbReference type="PANTHER" id="PTHR11360:SF284">
    <property type="entry name" value="EG:103B4.3 PROTEIN-RELATED"/>
    <property type="match status" value="1"/>
</dbReference>
<dbReference type="WBParaSite" id="maker-uti_cns_0001751-snap-gene-0.6-mRNA-1">
    <property type="protein sequence ID" value="maker-uti_cns_0001751-snap-gene-0.6-mRNA-1"/>
    <property type="gene ID" value="maker-uti_cns_0001751-snap-gene-0.6"/>
</dbReference>
<feature type="transmembrane region" description="Helical" evidence="2">
    <location>
        <begin position="525"/>
        <end position="546"/>
    </location>
</feature>
<feature type="transmembrane region" description="Helical" evidence="2">
    <location>
        <begin position="370"/>
        <end position="396"/>
    </location>
</feature>
<accession>A0A1I8GCC2</accession>
<feature type="transmembrane region" description="Helical" evidence="2">
    <location>
        <begin position="462"/>
        <end position="485"/>
    </location>
</feature>
<dbReference type="InterPro" id="IPR011701">
    <property type="entry name" value="MFS"/>
</dbReference>
<protein>
    <submittedName>
        <fullName evidence="4 5">MFS domain-containing protein</fullName>
    </submittedName>
</protein>
<keyword evidence="2" id="KW-0812">Transmembrane</keyword>
<sequence length="566" mass="60898">GSGLRASRTTEAKTFGCVRLNSNSFISSSSSAMKAASAAEAPVDPSIDRGWAWVIAVAVCIINIVTLGSIRCLGILVNSASLEFSLKKRDSSVIFSVTYVTFTVFSMVFIVMTRLVSCRILIFIGGLLTSGGLCLAYFLPTPAALSSGTAVLLGLGLSASQNPAILLLNQYFDRYRSRANGIAFAGGPIGSFLMPPLLTHLMTAYTFRGAMLLWGGITLHTCAAACLMRPKPPPPSKMLSEQLRSQPEPQREPQREPEQPAGPAFGAGFEDSVPFAESDDEEQQDGTSLALQPRPARAVDGSTGADQKQQEAEAIQGVKGNSVEAGNGDIRDEEEQRPLTPASTKDKQTANPKAEPSMLSSACSLFRLPVYYAVGAVLTMGLCGLLLTFYIVPLYGREIGLDGRTTSMLLLLQGIPDLVSRLLVGFITDKKLMSHVRMVWIALICQSTLWFILLLTPSYAGLLFFTLACGLFGGVVIADTHPLAISQLGLENYRAAFATYSIMHGGWMLCMPVLLGHIFDKLDTWRPAIALVGSIVAVAGLAGMLLDMCQSCRLLTHRTVRRIWRS</sequence>
<feature type="transmembrane region" description="Helical" evidence="2">
    <location>
        <begin position="210"/>
        <end position="228"/>
    </location>
</feature>
<feature type="compositionally biased region" description="Basic and acidic residues" evidence="1">
    <location>
        <begin position="249"/>
        <end position="258"/>
    </location>
</feature>
<feature type="transmembrane region" description="Helical" evidence="2">
    <location>
        <begin position="51"/>
        <end position="77"/>
    </location>
</feature>
<proteinExistence type="predicted"/>
<feature type="transmembrane region" description="Helical" evidence="2">
    <location>
        <begin position="497"/>
        <end position="519"/>
    </location>
</feature>
<name>A0A1I8GCC2_9PLAT</name>
<dbReference type="InterPro" id="IPR050327">
    <property type="entry name" value="Proton-linked_MCT"/>
</dbReference>
<feature type="region of interest" description="Disordered" evidence="1">
    <location>
        <begin position="233"/>
        <end position="354"/>
    </location>
</feature>
<dbReference type="InterPro" id="IPR036259">
    <property type="entry name" value="MFS_trans_sf"/>
</dbReference>
<reference evidence="4 5" key="1">
    <citation type="submission" date="2016-11" db="UniProtKB">
        <authorList>
            <consortium name="WormBaseParasite"/>
        </authorList>
    </citation>
    <scope>IDENTIFICATION</scope>
</reference>
<dbReference type="AlphaFoldDB" id="A0A1I8GCC2"/>
<organism evidence="3 4">
    <name type="scientific">Macrostomum lignano</name>
    <dbReference type="NCBI Taxonomy" id="282301"/>
    <lineage>
        <taxon>Eukaryota</taxon>
        <taxon>Metazoa</taxon>
        <taxon>Spiralia</taxon>
        <taxon>Lophotrochozoa</taxon>
        <taxon>Platyhelminthes</taxon>
        <taxon>Rhabditophora</taxon>
        <taxon>Macrostomorpha</taxon>
        <taxon>Macrostomida</taxon>
        <taxon>Macrostomidae</taxon>
        <taxon>Macrostomum</taxon>
    </lineage>
</organism>
<keyword evidence="3" id="KW-1185">Reference proteome</keyword>
<dbReference type="PANTHER" id="PTHR11360">
    <property type="entry name" value="MONOCARBOXYLATE TRANSPORTER"/>
    <property type="match status" value="1"/>
</dbReference>
<dbReference type="Gene3D" id="1.20.1250.20">
    <property type="entry name" value="MFS general substrate transporter like domains"/>
    <property type="match status" value="2"/>
</dbReference>
<feature type="transmembrane region" description="Helical" evidence="2">
    <location>
        <begin position="145"/>
        <end position="168"/>
    </location>
</feature>
<evidence type="ECO:0000256" key="1">
    <source>
        <dbReference type="SAM" id="MobiDB-lite"/>
    </source>
</evidence>
<dbReference type="WBParaSite" id="maker-uti_cns_0001519-snap-gene-1.6-mRNA-1">
    <property type="protein sequence ID" value="maker-uti_cns_0001519-snap-gene-1.6-mRNA-1"/>
    <property type="gene ID" value="maker-uti_cns_0001519-snap-gene-1.6"/>
</dbReference>
<feature type="transmembrane region" description="Helical" evidence="2">
    <location>
        <begin position="180"/>
        <end position="198"/>
    </location>
</feature>
<dbReference type="GO" id="GO:0022857">
    <property type="term" value="F:transmembrane transporter activity"/>
    <property type="evidence" value="ECO:0007669"/>
    <property type="project" value="InterPro"/>
</dbReference>
<evidence type="ECO:0000313" key="3">
    <source>
        <dbReference type="Proteomes" id="UP000095280"/>
    </source>
</evidence>
<evidence type="ECO:0000256" key="2">
    <source>
        <dbReference type="SAM" id="Phobius"/>
    </source>
</evidence>
<feature type="transmembrane region" description="Helical" evidence="2">
    <location>
        <begin position="120"/>
        <end position="139"/>
    </location>
</feature>
<keyword evidence="2" id="KW-1133">Transmembrane helix</keyword>
<dbReference type="SUPFAM" id="SSF103473">
    <property type="entry name" value="MFS general substrate transporter"/>
    <property type="match status" value="1"/>
</dbReference>
<keyword evidence="2" id="KW-0472">Membrane</keyword>
<evidence type="ECO:0000313" key="4">
    <source>
        <dbReference type="WBParaSite" id="maker-uti_cns_0001519-snap-gene-1.6-mRNA-1"/>
    </source>
</evidence>
<dbReference type="Proteomes" id="UP000095280">
    <property type="component" value="Unplaced"/>
</dbReference>
<dbReference type="Pfam" id="PF07690">
    <property type="entry name" value="MFS_1"/>
    <property type="match status" value="1"/>
</dbReference>
<evidence type="ECO:0000313" key="5">
    <source>
        <dbReference type="WBParaSite" id="maker-uti_cns_0001751-snap-gene-0.6-mRNA-1"/>
    </source>
</evidence>